<dbReference type="InterPro" id="IPR035931">
    <property type="entry name" value="YlxR-like_sf"/>
</dbReference>
<protein>
    <submittedName>
        <fullName evidence="2">YlxR family protein</fullName>
    </submittedName>
</protein>
<dbReference type="Gene3D" id="3.30.1230.10">
    <property type="entry name" value="YlxR-like"/>
    <property type="match status" value="1"/>
</dbReference>
<keyword evidence="3" id="KW-1185">Reference proteome</keyword>
<gene>
    <name evidence="2" type="ORF">P3F81_06280</name>
</gene>
<accession>A0A9Y2EVY9</accession>
<dbReference type="SUPFAM" id="SSF64376">
    <property type="entry name" value="YlxR-like"/>
    <property type="match status" value="1"/>
</dbReference>
<dbReference type="InterPro" id="IPR037465">
    <property type="entry name" value="YlxR"/>
</dbReference>
<dbReference type="EMBL" id="CP120678">
    <property type="protein sequence ID" value="WIW71899.1"/>
    <property type="molecule type" value="Genomic_DNA"/>
</dbReference>
<organism evidence="2 3">
    <name type="scientific">Selenobaculum gibii</name>
    <dbReference type="NCBI Taxonomy" id="3054208"/>
    <lineage>
        <taxon>Bacteria</taxon>
        <taxon>Bacillati</taxon>
        <taxon>Bacillota</taxon>
        <taxon>Negativicutes</taxon>
        <taxon>Selenomonadales</taxon>
        <taxon>Selenomonadaceae</taxon>
        <taxon>Selenobaculum</taxon>
    </lineage>
</organism>
<dbReference type="InterPro" id="IPR007393">
    <property type="entry name" value="YlxR_dom"/>
</dbReference>
<feature type="domain" description="YlxR" evidence="1">
    <location>
        <begin position="8"/>
        <end position="81"/>
    </location>
</feature>
<dbReference type="Pfam" id="PF04296">
    <property type="entry name" value="YlxR"/>
    <property type="match status" value="1"/>
</dbReference>
<sequence length="88" mass="10353">MNKKIPQRMCVGCQTMHNKRELLRIVKTPENKFLIDTSGKKAGRGAYICNDKECFSKAYKEKRLEKSFKMQISQDIYDDLQSRIFSNE</sequence>
<dbReference type="Proteomes" id="UP001243623">
    <property type="component" value="Chromosome"/>
</dbReference>
<dbReference type="KEGG" id="sgbi:P3F81_06280"/>
<evidence type="ECO:0000313" key="3">
    <source>
        <dbReference type="Proteomes" id="UP001243623"/>
    </source>
</evidence>
<name>A0A9Y2EVY9_9FIRM</name>
<dbReference type="PANTHER" id="PTHR34215">
    <property type="entry name" value="BLL0784 PROTEIN"/>
    <property type="match status" value="1"/>
</dbReference>
<dbReference type="RefSeq" id="WP_147668705.1">
    <property type="nucleotide sequence ID" value="NZ_CP120678.1"/>
</dbReference>
<dbReference type="CDD" id="cd00279">
    <property type="entry name" value="YlxR"/>
    <property type="match status" value="1"/>
</dbReference>
<proteinExistence type="predicted"/>
<dbReference type="NCBIfam" id="NF047356">
    <property type="entry name" value="RNA_bind_RnpM"/>
    <property type="match status" value="1"/>
</dbReference>
<reference evidence="2" key="1">
    <citation type="submission" date="2023-03" db="EMBL/GenBank/DDBJ databases">
        <title>Selenobaculum gbiensis gen. nov. sp. nov., a new bacterium isolated from the gut microbiota of IBD patient.</title>
        <authorList>
            <person name="Yeo S."/>
            <person name="Park H."/>
            <person name="Huh C.S."/>
        </authorList>
    </citation>
    <scope>NUCLEOTIDE SEQUENCE</scope>
    <source>
        <strain evidence="2">ICN-92133</strain>
    </source>
</reference>
<dbReference type="AlphaFoldDB" id="A0A9Y2EVY9"/>
<evidence type="ECO:0000259" key="1">
    <source>
        <dbReference type="Pfam" id="PF04296"/>
    </source>
</evidence>
<evidence type="ECO:0000313" key="2">
    <source>
        <dbReference type="EMBL" id="WIW71899.1"/>
    </source>
</evidence>
<dbReference type="PANTHER" id="PTHR34215:SF1">
    <property type="entry name" value="YLXR DOMAIN-CONTAINING PROTEIN"/>
    <property type="match status" value="1"/>
</dbReference>